<name>A0A2T0VHE7_9MICO</name>
<evidence type="ECO:0000259" key="1">
    <source>
        <dbReference type="Pfam" id="PF01882"/>
    </source>
</evidence>
<evidence type="ECO:0000313" key="3">
    <source>
        <dbReference type="Proteomes" id="UP000237983"/>
    </source>
</evidence>
<dbReference type="RefSeq" id="WP_106210567.1">
    <property type="nucleotide sequence ID" value="NZ_PVTL01000002.1"/>
</dbReference>
<evidence type="ECO:0000313" key="2">
    <source>
        <dbReference type="EMBL" id="PRY69638.1"/>
    </source>
</evidence>
<keyword evidence="3" id="KW-1185">Reference proteome</keyword>
<gene>
    <name evidence="2" type="ORF">B0I08_102315</name>
</gene>
<organism evidence="2 3">
    <name type="scientific">Glaciihabitans tibetensis</name>
    <dbReference type="NCBI Taxonomy" id="1266600"/>
    <lineage>
        <taxon>Bacteria</taxon>
        <taxon>Bacillati</taxon>
        <taxon>Actinomycetota</taxon>
        <taxon>Actinomycetes</taxon>
        <taxon>Micrococcales</taxon>
        <taxon>Microbacteriaceae</taxon>
        <taxon>Glaciihabitans</taxon>
    </lineage>
</organism>
<reference evidence="2 3" key="1">
    <citation type="submission" date="2018-03" db="EMBL/GenBank/DDBJ databases">
        <title>Genomic Encyclopedia of Type Strains, Phase III (KMG-III): the genomes of soil and plant-associated and newly described type strains.</title>
        <authorList>
            <person name="Whitman W."/>
        </authorList>
    </citation>
    <scope>NUCLEOTIDE SEQUENCE [LARGE SCALE GENOMIC DNA]</scope>
    <source>
        <strain evidence="2 3">CGMCC 1.12484</strain>
    </source>
</reference>
<comment type="caution">
    <text evidence="2">The sequence shown here is derived from an EMBL/GenBank/DDBJ whole genome shotgun (WGS) entry which is preliminary data.</text>
</comment>
<dbReference type="InterPro" id="IPR002881">
    <property type="entry name" value="DUF58"/>
</dbReference>
<accession>A0A2T0VHE7</accession>
<dbReference type="PANTHER" id="PTHR33608">
    <property type="entry name" value="BLL2464 PROTEIN"/>
    <property type="match status" value="1"/>
</dbReference>
<dbReference type="Pfam" id="PF01882">
    <property type="entry name" value="DUF58"/>
    <property type="match status" value="1"/>
</dbReference>
<feature type="domain" description="DUF58" evidence="1">
    <location>
        <begin position="41"/>
        <end position="257"/>
    </location>
</feature>
<dbReference type="OrthoDB" id="9776116at2"/>
<sequence length="295" mass="33186">MTSLLRRVKTKLAIHAHRRVRGLLDGEYRSIFHGRTIEFDDLRPYVAGDEPRDIDWKATARHGAPLVRRYIATRKQTVLLLVDTGRNMAALAESGETKSELSVLATGIIGYLALKHGDRLVLVSGDAEHTKFEPPASTEAALERLLRQIDSATTLQAPRSDLTRLLQFVAKSFTRRMIVLVVADDRALGETEARLLRRLSVQHEILWLSVGDADLLAEQWAGQRMHDVATSVALPMYLRADPALRADFDRSVAERRDRNEALFARLRISSARLGSTVDVVPSLLRLLELHRHAKR</sequence>
<dbReference type="Proteomes" id="UP000237983">
    <property type="component" value="Unassembled WGS sequence"/>
</dbReference>
<dbReference type="EMBL" id="PVTL01000002">
    <property type="protein sequence ID" value="PRY69638.1"/>
    <property type="molecule type" value="Genomic_DNA"/>
</dbReference>
<proteinExistence type="predicted"/>
<dbReference type="PANTHER" id="PTHR33608:SF6">
    <property type="entry name" value="BLL2464 PROTEIN"/>
    <property type="match status" value="1"/>
</dbReference>
<protein>
    <submittedName>
        <fullName evidence="2">Uncharacterized protein DUF58</fullName>
    </submittedName>
</protein>
<dbReference type="AlphaFoldDB" id="A0A2T0VHE7"/>